<dbReference type="AlphaFoldDB" id="A0AB40AW88"/>
<evidence type="ECO:0000313" key="1">
    <source>
        <dbReference type="Proteomes" id="UP001515500"/>
    </source>
</evidence>
<dbReference type="PANTHER" id="PTHR33067">
    <property type="entry name" value="RNA-DIRECTED DNA POLYMERASE-RELATED"/>
    <property type="match status" value="1"/>
</dbReference>
<name>A0AB40AW88_DIOCR</name>
<dbReference type="InterPro" id="IPR021109">
    <property type="entry name" value="Peptidase_aspartic_dom_sf"/>
</dbReference>
<proteinExistence type="predicted"/>
<dbReference type="Gene3D" id="2.40.70.10">
    <property type="entry name" value="Acid Proteases"/>
    <property type="match status" value="1"/>
</dbReference>
<accession>A0AB40AW88</accession>
<sequence length="168" mass="19098">MPKYATFLKDLLKNKRKLEEVDMVALNGNSSKIMDKKISMKLRDPGSFVIPCLLGDDVEENTLTNFRASINLADRSVRRLWGIVEDVLVTVEKLVFIIGFVIFDIDEDVETPLILGRPFLNTSGALINWTNGKMTLKVGDEEVVYQLPDAMKYSDVFMVNPPHNYLEE</sequence>
<dbReference type="PANTHER" id="PTHR33067:SF35">
    <property type="entry name" value="ASPARTIC PEPTIDASE DDI1-TYPE DOMAIN-CONTAINING PROTEIN"/>
    <property type="match status" value="1"/>
</dbReference>
<reference evidence="2" key="1">
    <citation type="submission" date="2025-08" db="UniProtKB">
        <authorList>
            <consortium name="RefSeq"/>
        </authorList>
    </citation>
    <scope>IDENTIFICATION</scope>
</reference>
<dbReference type="GeneID" id="120255514"/>
<keyword evidence="1" id="KW-1185">Reference proteome</keyword>
<dbReference type="RefSeq" id="XP_039119261.1">
    <property type="nucleotide sequence ID" value="XM_039263327.1"/>
</dbReference>
<organism evidence="1 2">
    <name type="scientific">Dioscorea cayennensis subsp. rotundata</name>
    <name type="common">White Guinea yam</name>
    <name type="synonym">Dioscorea rotundata</name>
    <dbReference type="NCBI Taxonomy" id="55577"/>
    <lineage>
        <taxon>Eukaryota</taxon>
        <taxon>Viridiplantae</taxon>
        <taxon>Streptophyta</taxon>
        <taxon>Embryophyta</taxon>
        <taxon>Tracheophyta</taxon>
        <taxon>Spermatophyta</taxon>
        <taxon>Magnoliopsida</taxon>
        <taxon>Liliopsida</taxon>
        <taxon>Dioscoreales</taxon>
        <taxon>Dioscoreaceae</taxon>
        <taxon>Dioscorea</taxon>
    </lineage>
</organism>
<protein>
    <submittedName>
        <fullName evidence="2">Uncharacterized protein LOC120255514</fullName>
    </submittedName>
</protein>
<evidence type="ECO:0000313" key="2">
    <source>
        <dbReference type="RefSeq" id="XP_039119261.1"/>
    </source>
</evidence>
<dbReference type="Proteomes" id="UP001515500">
    <property type="component" value="Unplaced"/>
</dbReference>
<gene>
    <name evidence="2" type="primary">LOC120255514</name>
</gene>